<dbReference type="PANTHER" id="PTHR13288:SF8">
    <property type="entry name" value="SPLICING FACTOR 45"/>
    <property type="match status" value="1"/>
</dbReference>
<feature type="domain" description="RRM" evidence="3">
    <location>
        <begin position="348"/>
        <end position="432"/>
    </location>
</feature>
<dbReference type="GO" id="GO:0003723">
    <property type="term" value="F:RNA binding"/>
    <property type="evidence" value="ECO:0007669"/>
    <property type="project" value="UniProtKB-UniRule"/>
</dbReference>
<dbReference type="EMBL" id="ML119174">
    <property type="protein sequence ID" value="RPB07840.1"/>
    <property type="molecule type" value="Genomic_DNA"/>
</dbReference>
<dbReference type="InterPro" id="IPR003954">
    <property type="entry name" value="RRM_euk-type"/>
</dbReference>
<keyword evidence="1" id="KW-0694">RNA-binding</keyword>
<organism evidence="5 6">
    <name type="scientific">Morchella conica CCBAS932</name>
    <dbReference type="NCBI Taxonomy" id="1392247"/>
    <lineage>
        <taxon>Eukaryota</taxon>
        <taxon>Fungi</taxon>
        <taxon>Dikarya</taxon>
        <taxon>Ascomycota</taxon>
        <taxon>Pezizomycotina</taxon>
        <taxon>Pezizomycetes</taxon>
        <taxon>Pezizales</taxon>
        <taxon>Morchellaceae</taxon>
        <taxon>Morchella</taxon>
    </lineage>
</organism>
<evidence type="ECO:0000259" key="3">
    <source>
        <dbReference type="PROSITE" id="PS50102"/>
    </source>
</evidence>
<feature type="region of interest" description="Disordered" evidence="2">
    <location>
        <begin position="38"/>
        <end position="283"/>
    </location>
</feature>
<evidence type="ECO:0000256" key="2">
    <source>
        <dbReference type="SAM" id="MobiDB-lite"/>
    </source>
</evidence>
<dbReference type="SUPFAM" id="SSF54928">
    <property type="entry name" value="RNA-binding domain, RBD"/>
    <property type="match status" value="1"/>
</dbReference>
<feature type="compositionally biased region" description="Basic and acidic residues" evidence="2">
    <location>
        <begin position="197"/>
        <end position="219"/>
    </location>
</feature>
<dbReference type="STRING" id="1392247.A0A3N4KBG0"/>
<evidence type="ECO:0000259" key="4">
    <source>
        <dbReference type="PROSITE" id="PS50174"/>
    </source>
</evidence>
<dbReference type="Gene3D" id="3.30.70.330">
    <property type="match status" value="1"/>
</dbReference>
<dbReference type="InterPro" id="IPR000467">
    <property type="entry name" value="G_patch_dom"/>
</dbReference>
<dbReference type="InterPro" id="IPR000504">
    <property type="entry name" value="RRM_dom"/>
</dbReference>
<dbReference type="Pfam" id="PF01585">
    <property type="entry name" value="G-patch"/>
    <property type="match status" value="1"/>
</dbReference>
<dbReference type="Pfam" id="PF00076">
    <property type="entry name" value="RRM_1"/>
    <property type="match status" value="1"/>
</dbReference>
<evidence type="ECO:0000313" key="5">
    <source>
        <dbReference type="EMBL" id="RPB07840.1"/>
    </source>
</evidence>
<name>A0A3N4KBG0_9PEZI</name>
<dbReference type="PROSITE" id="PS50174">
    <property type="entry name" value="G_PATCH"/>
    <property type="match status" value="1"/>
</dbReference>
<dbReference type="InterPro" id="IPR035979">
    <property type="entry name" value="RBD_domain_sf"/>
</dbReference>
<dbReference type="SMART" id="SM00443">
    <property type="entry name" value="G_patch"/>
    <property type="match status" value="1"/>
</dbReference>
<dbReference type="GO" id="GO:0071011">
    <property type="term" value="C:precatalytic spliceosome"/>
    <property type="evidence" value="ECO:0007669"/>
    <property type="project" value="TreeGrafter"/>
</dbReference>
<gene>
    <name evidence="5" type="ORF">P167DRAFT_549443</name>
</gene>
<dbReference type="AlphaFoldDB" id="A0A3N4KBG0"/>
<dbReference type="PANTHER" id="PTHR13288">
    <property type="entry name" value="SPLICING FACTOR 45 SPF45"/>
    <property type="match status" value="1"/>
</dbReference>
<reference evidence="5 6" key="1">
    <citation type="journal article" date="2018" name="Nat. Ecol. Evol.">
        <title>Pezizomycetes genomes reveal the molecular basis of ectomycorrhizal truffle lifestyle.</title>
        <authorList>
            <person name="Murat C."/>
            <person name="Payen T."/>
            <person name="Noel B."/>
            <person name="Kuo A."/>
            <person name="Morin E."/>
            <person name="Chen J."/>
            <person name="Kohler A."/>
            <person name="Krizsan K."/>
            <person name="Balestrini R."/>
            <person name="Da Silva C."/>
            <person name="Montanini B."/>
            <person name="Hainaut M."/>
            <person name="Levati E."/>
            <person name="Barry K.W."/>
            <person name="Belfiori B."/>
            <person name="Cichocki N."/>
            <person name="Clum A."/>
            <person name="Dockter R.B."/>
            <person name="Fauchery L."/>
            <person name="Guy J."/>
            <person name="Iotti M."/>
            <person name="Le Tacon F."/>
            <person name="Lindquist E.A."/>
            <person name="Lipzen A."/>
            <person name="Malagnac F."/>
            <person name="Mello A."/>
            <person name="Molinier V."/>
            <person name="Miyauchi S."/>
            <person name="Poulain J."/>
            <person name="Riccioni C."/>
            <person name="Rubini A."/>
            <person name="Sitrit Y."/>
            <person name="Splivallo R."/>
            <person name="Traeger S."/>
            <person name="Wang M."/>
            <person name="Zifcakova L."/>
            <person name="Wipf D."/>
            <person name="Zambonelli A."/>
            <person name="Paolocci F."/>
            <person name="Nowrousian M."/>
            <person name="Ottonello S."/>
            <person name="Baldrian P."/>
            <person name="Spatafora J.W."/>
            <person name="Henrissat B."/>
            <person name="Nagy L.G."/>
            <person name="Aury J.M."/>
            <person name="Wincker P."/>
            <person name="Grigoriev I.V."/>
            <person name="Bonfante P."/>
            <person name="Martin F.M."/>
        </authorList>
    </citation>
    <scope>NUCLEOTIDE SEQUENCE [LARGE SCALE GENOMIC DNA]</scope>
    <source>
        <strain evidence="5 6">CCBAS932</strain>
    </source>
</reference>
<dbReference type="GO" id="GO:0045292">
    <property type="term" value="P:mRNA cis splicing, via spliceosome"/>
    <property type="evidence" value="ECO:0007669"/>
    <property type="project" value="InterPro"/>
</dbReference>
<dbReference type="PROSITE" id="PS50102">
    <property type="entry name" value="RRM"/>
    <property type="match status" value="1"/>
</dbReference>
<dbReference type="InterPro" id="IPR012677">
    <property type="entry name" value="Nucleotide-bd_a/b_plait_sf"/>
</dbReference>
<accession>A0A3N4KBG0</accession>
<evidence type="ECO:0000256" key="1">
    <source>
        <dbReference type="PROSITE-ProRule" id="PRU00176"/>
    </source>
</evidence>
<feature type="domain" description="G-patch" evidence="4">
    <location>
        <begin position="285"/>
        <end position="334"/>
    </location>
</feature>
<feature type="compositionally biased region" description="Low complexity" evidence="2">
    <location>
        <begin position="242"/>
        <end position="255"/>
    </location>
</feature>
<dbReference type="OrthoDB" id="5411533at2759"/>
<feature type="compositionally biased region" description="Low complexity" evidence="2">
    <location>
        <begin position="100"/>
        <end position="127"/>
    </location>
</feature>
<dbReference type="Proteomes" id="UP000277580">
    <property type="component" value="Unassembled WGS sequence"/>
</dbReference>
<sequence length="441" mass="47404">MPDPPPARSGLYANLLEPSTANSTASISRAPVVFAAAGANSGSSKDGDSTTGAGTGAGAGGAGSGQKKLNAASLRFQPTITKRPQPTKPTKPKISMKPITSTTTTNTTTTNTTTTTTNTTTDPTPSTAPRPITKTTLEDWTGGDDDVNGFYSSTSKQHHRSSNTTGSSNKKRRKKARDTPPPPTNWDDVYDPSRPNSYEEYREGDEKVREMQDWRERVYGRRHHRQRDDSWGGDSDEEDGAYKAAAAGRFAPPKGYSFAPPPSLGGGGGGGEPPADEDRSTLPGQAGFAQRLMSKYGWKSGTGLGADSSGIVQPLRMVAASKSKDLAGRGKIVDRNKRANPGEGGISEVVVLESMVDGLQDEDEAVLVQEIGEECEGKYGKVERVFIHWMEGRTKSRVFVVFTSQLSALRAIQALQGRLFNGNTIAAKYFDRDRFENRDFD</sequence>
<protein>
    <recommendedName>
        <fullName evidence="7">G-patch domain-containing protein</fullName>
    </recommendedName>
</protein>
<keyword evidence="6" id="KW-1185">Reference proteome</keyword>
<evidence type="ECO:0008006" key="7">
    <source>
        <dbReference type="Google" id="ProtNLM"/>
    </source>
</evidence>
<feature type="compositionally biased region" description="Gly residues" evidence="2">
    <location>
        <begin position="53"/>
        <end position="64"/>
    </location>
</feature>
<dbReference type="InterPro" id="IPR040052">
    <property type="entry name" value="RBM17"/>
</dbReference>
<evidence type="ECO:0000313" key="6">
    <source>
        <dbReference type="Proteomes" id="UP000277580"/>
    </source>
</evidence>
<feature type="compositionally biased region" description="Low complexity" evidence="2">
    <location>
        <begin position="41"/>
        <end position="52"/>
    </location>
</feature>
<dbReference type="SMART" id="SM00361">
    <property type="entry name" value="RRM_1"/>
    <property type="match status" value="1"/>
</dbReference>
<dbReference type="InParanoid" id="A0A3N4KBG0"/>
<proteinExistence type="predicted"/>